<accession>A0A0N4UES7</accession>
<dbReference type="WBParaSite" id="DME_0000589901-mRNA-1">
    <property type="protein sequence ID" value="DME_0000589901-mRNA-1"/>
    <property type="gene ID" value="DME_0000589901"/>
</dbReference>
<evidence type="ECO:0000313" key="5">
    <source>
        <dbReference type="EMBL" id="VDN50865.1"/>
    </source>
</evidence>
<dbReference type="PANTHER" id="PTHR21681:SF0">
    <property type="entry name" value="EUKARYOTIC TRANSLATION INITIATION FACTOR 3 SUBUNIT J"/>
    <property type="match status" value="1"/>
</dbReference>
<dbReference type="Proteomes" id="UP000274756">
    <property type="component" value="Unassembled WGS sequence"/>
</dbReference>
<dbReference type="InterPro" id="IPR023194">
    <property type="entry name" value="eIF3-like_dom_sf"/>
</dbReference>
<dbReference type="OrthoDB" id="5841389at2759"/>
<feature type="region of interest" description="Disordered" evidence="4">
    <location>
        <begin position="202"/>
        <end position="223"/>
    </location>
</feature>
<dbReference type="Pfam" id="PF08597">
    <property type="entry name" value="eIF3_subunit"/>
    <property type="match status" value="1"/>
</dbReference>
<sequence>MLENEINWKNNHSFQQLNFGEQSIKKMGDWDDEDFEVNVEALDERRIDVFSENEEEISEKLKKLETSKPQVKEKEKAVKGFSEVVSRDLTEREQIEIQRQSDFRLAKDLFDSKQMKSKDEDDNLLYSEIDTLEEFRNFGENLGKLLIIRSKATNYHEMLISLLKVIVRNSMCLQLCSFVDASKVRQLSNFLKTMADEQTAAEKANKGKNASASKPSIKVAQKSTGKSNKKDLYDDYIADEYDDIADDFINLYQKYFKDIAQLKLGLIELLRRYESRFYVKFMYMKKSTSEGKSVFKLAIALFHNLFPSKPTNPVSLP</sequence>
<dbReference type="Gene3D" id="1.10.246.60">
    <property type="entry name" value="Eukaryotic translation initiation factor 3 like domains"/>
    <property type="match status" value="1"/>
</dbReference>
<evidence type="ECO:0000256" key="3">
    <source>
        <dbReference type="ARBA" id="ARBA00022917"/>
    </source>
</evidence>
<evidence type="ECO:0000313" key="6">
    <source>
        <dbReference type="Proteomes" id="UP000038040"/>
    </source>
</evidence>
<evidence type="ECO:0000313" key="7">
    <source>
        <dbReference type="Proteomes" id="UP000274756"/>
    </source>
</evidence>
<keyword evidence="3" id="KW-0648">Protein biosynthesis</keyword>
<evidence type="ECO:0000256" key="4">
    <source>
        <dbReference type="SAM" id="MobiDB-lite"/>
    </source>
</evidence>
<organism evidence="6 8">
    <name type="scientific">Dracunculus medinensis</name>
    <name type="common">Guinea worm</name>
    <dbReference type="NCBI Taxonomy" id="318479"/>
    <lineage>
        <taxon>Eukaryota</taxon>
        <taxon>Metazoa</taxon>
        <taxon>Ecdysozoa</taxon>
        <taxon>Nematoda</taxon>
        <taxon>Chromadorea</taxon>
        <taxon>Rhabditida</taxon>
        <taxon>Spirurina</taxon>
        <taxon>Dracunculoidea</taxon>
        <taxon>Dracunculidae</taxon>
        <taxon>Dracunculus</taxon>
    </lineage>
</organism>
<evidence type="ECO:0000313" key="8">
    <source>
        <dbReference type="WBParaSite" id="DME_0000589901-mRNA-1"/>
    </source>
</evidence>
<dbReference type="InterPro" id="IPR013906">
    <property type="entry name" value="eIF3j"/>
</dbReference>
<proteinExistence type="predicted"/>
<dbReference type="EMBL" id="UYYG01000009">
    <property type="protein sequence ID" value="VDN50865.1"/>
    <property type="molecule type" value="Genomic_DNA"/>
</dbReference>
<evidence type="ECO:0000256" key="1">
    <source>
        <dbReference type="ARBA" id="ARBA00022490"/>
    </source>
</evidence>
<name>A0A0N4UES7_DRAME</name>
<dbReference type="STRING" id="318479.A0A0N4UES7"/>
<dbReference type="AlphaFoldDB" id="A0A0N4UES7"/>
<keyword evidence="2" id="KW-0396">Initiation factor</keyword>
<reference evidence="5 7" key="2">
    <citation type="submission" date="2018-11" db="EMBL/GenBank/DDBJ databases">
        <authorList>
            <consortium name="Pathogen Informatics"/>
        </authorList>
    </citation>
    <scope>NUCLEOTIDE SEQUENCE [LARGE SCALE GENOMIC DNA]</scope>
</reference>
<reference evidence="8" key="1">
    <citation type="submission" date="2017-02" db="UniProtKB">
        <authorList>
            <consortium name="WormBaseParasite"/>
        </authorList>
    </citation>
    <scope>IDENTIFICATION</scope>
</reference>
<keyword evidence="7" id="KW-1185">Reference proteome</keyword>
<gene>
    <name evidence="5" type="ORF">DME_LOCUS838</name>
</gene>
<dbReference type="PANTHER" id="PTHR21681">
    <property type="entry name" value="EUKARYOTIC TRANSLATION INITIATION FACTOR 3 SUBUNIT J"/>
    <property type="match status" value="1"/>
</dbReference>
<protein>
    <submittedName>
        <fullName evidence="8">Eukaryotic translation initiation factor 3 30 kDa subunit</fullName>
    </submittedName>
</protein>
<dbReference type="GO" id="GO:0005852">
    <property type="term" value="C:eukaryotic translation initiation factor 3 complex"/>
    <property type="evidence" value="ECO:0007669"/>
    <property type="project" value="InterPro"/>
</dbReference>
<dbReference type="Proteomes" id="UP000038040">
    <property type="component" value="Unplaced"/>
</dbReference>
<dbReference type="GO" id="GO:0003743">
    <property type="term" value="F:translation initiation factor activity"/>
    <property type="evidence" value="ECO:0007669"/>
    <property type="project" value="UniProtKB-KW"/>
</dbReference>
<keyword evidence="1" id="KW-0963">Cytoplasm</keyword>
<evidence type="ECO:0000256" key="2">
    <source>
        <dbReference type="ARBA" id="ARBA00022540"/>
    </source>
</evidence>